<keyword evidence="3" id="KW-1185">Reference proteome</keyword>
<name>A0AAW1YQF8_RUBAR</name>
<organism evidence="2 3">
    <name type="scientific">Rubus argutus</name>
    <name type="common">Southern blackberry</name>
    <dbReference type="NCBI Taxonomy" id="59490"/>
    <lineage>
        <taxon>Eukaryota</taxon>
        <taxon>Viridiplantae</taxon>
        <taxon>Streptophyta</taxon>
        <taxon>Embryophyta</taxon>
        <taxon>Tracheophyta</taxon>
        <taxon>Spermatophyta</taxon>
        <taxon>Magnoliopsida</taxon>
        <taxon>eudicotyledons</taxon>
        <taxon>Gunneridae</taxon>
        <taxon>Pentapetalae</taxon>
        <taxon>rosids</taxon>
        <taxon>fabids</taxon>
        <taxon>Rosales</taxon>
        <taxon>Rosaceae</taxon>
        <taxon>Rosoideae</taxon>
        <taxon>Rosoideae incertae sedis</taxon>
        <taxon>Rubus</taxon>
    </lineage>
</organism>
<dbReference type="Proteomes" id="UP001457282">
    <property type="component" value="Unassembled WGS sequence"/>
</dbReference>
<evidence type="ECO:0000256" key="1">
    <source>
        <dbReference type="SAM" id="MobiDB-lite"/>
    </source>
</evidence>
<dbReference type="AlphaFoldDB" id="A0AAW1YQF8"/>
<feature type="region of interest" description="Disordered" evidence="1">
    <location>
        <begin position="34"/>
        <end position="83"/>
    </location>
</feature>
<reference evidence="2 3" key="1">
    <citation type="journal article" date="2023" name="G3 (Bethesda)">
        <title>A chromosome-length genome assembly and annotation of blackberry (Rubus argutus, cv. 'Hillquist').</title>
        <authorList>
            <person name="Bruna T."/>
            <person name="Aryal R."/>
            <person name="Dudchenko O."/>
            <person name="Sargent D.J."/>
            <person name="Mead D."/>
            <person name="Buti M."/>
            <person name="Cavallini A."/>
            <person name="Hytonen T."/>
            <person name="Andres J."/>
            <person name="Pham M."/>
            <person name="Weisz D."/>
            <person name="Mascagni F."/>
            <person name="Usai G."/>
            <person name="Natali L."/>
            <person name="Bassil N."/>
            <person name="Fernandez G.E."/>
            <person name="Lomsadze A."/>
            <person name="Armour M."/>
            <person name="Olukolu B."/>
            <person name="Poorten T."/>
            <person name="Britton C."/>
            <person name="Davik J."/>
            <person name="Ashrafi H."/>
            <person name="Aiden E.L."/>
            <person name="Borodovsky M."/>
            <person name="Worthington M."/>
        </authorList>
    </citation>
    <scope>NUCLEOTIDE SEQUENCE [LARGE SCALE GENOMIC DNA]</scope>
    <source>
        <strain evidence="2">PI 553951</strain>
    </source>
</reference>
<dbReference type="EMBL" id="JBEDUW010000001">
    <property type="protein sequence ID" value="KAK9950782.1"/>
    <property type="molecule type" value="Genomic_DNA"/>
</dbReference>
<comment type="caution">
    <text evidence="2">The sequence shown here is derived from an EMBL/GenBank/DDBJ whole genome shotgun (WGS) entry which is preliminary data.</text>
</comment>
<feature type="compositionally biased region" description="Low complexity" evidence="1">
    <location>
        <begin position="43"/>
        <end position="54"/>
    </location>
</feature>
<evidence type="ECO:0000313" key="3">
    <source>
        <dbReference type="Proteomes" id="UP001457282"/>
    </source>
</evidence>
<proteinExistence type="predicted"/>
<feature type="compositionally biased region" description="Polar residues" evidence="1">
    <location>
        <begin position="55"/>
        <end position="65"/>
    </location>
</feature>
<gene>
    <name evidence="2" type="ORF">M0R45_006251</name>
</gene>
<sequence length="133" mass="14247">MLIASGTQLQLLCFDRSPRPSPYFTAASLCSDQSAHPCTQTDAAKPSFSAPPSSLQTTPKPSGSDQIPRRYTQTPSPPSLMPRVNASLHQYPWSLTVGLATLITAGCNLASLFPPASLIPESKRSLYRVSSLN</sequence>
<accession>A0AAW1YQF8</accession>
<evidence type="ECO:0000313" key="2">
    <source>
        <dbReference type="EMBL" id="KAK9950782.1"/>
    </source>
</evidence>
<protein>
    <submittedName>
        <fullName evidence="2">Uncharacterized protein</fullName>
    </submittedName>
</protein>